<dbReference type="SUPFAM" id="SSF48371">
    <property type="entry name" value="ARM repeat"/>
    <property type="match status" value="1"/>
</dbReference>
<dbReference type="NCBIfam" id="NF047832">
    <property type="entry name" value="caspase_w_EACC1"/>
    <property type="match status" value="1"/>
</dbReference>
<gene>
    <name evidence="2" type="ORF">ACFQV2_20485</name>
</gene>
<dbReference type="InterPro" id="IPR011600">
    <property type="entry name" value="Pept_C14_caspase"/>
</dbReference>
<dbReference type="EMBL" id="JBHTEY010000004">
    <property type="protein sequence ID" value="MFC7615521.1"/>
    <property type="molecule type" value="Genomic_DNA"/>
</dbReference>
<dbReference type="Gene3D" id="3.40.50.1460">
    <property type="match status" value="1"/>
</dbReference>
<dbReference type="Proteomes" id="UP001596512">
    <property type="component" value="Unassembled WGS sequence"/>
</dbReference>
<sequence length="496" mass="53397">MSARPVDPRRSRIVVVGTPFYRDADLPDRPEVAENVVSLIDVFTDPGLGGFTPEHCVAAPEGTGTAEIGELLGRAAEEAKDLLLFYYSGHGLLGPRRRELYLSLAGTVRARPAFTALPYDAVRDAFLGSGARNRVVIIDSCFSGRAIGVTLGDDDVLGQLEVDGTYTLTSAPPNATALTLPGERHTAFTERLLALFRNGSADAGDMITLGTIYRHLHRRALAEGLPAPQQRGTATADLLGLVRNVRRAPVEAELPPELRHGVDSPFPRLRLAAVTELGDWLSNFDPNRAAAALPVLQRLTADDDPDVAGAAHELLDRLPTERATTGQDGSLAARAELLLHKAEWTAVRIPRGGDHAAVLDEIAAATARCDPDRAERIAAAIPQDLTRALVLGKIAKQVHAHDPARANRLFDAAESALLRLSTDYWTGDAQARLAALTGSVDLDRGLRVAAAIADDSHRFRGMVDLLREVPPTDHQRFDALVRRAEQIIAANRFLPG</sequence>
<name>A0ABW2TQ61_9PSEU</name>
<evidence type="ECO:0000259" key="1">
    <source>
        <dbReference type="Pfam" id="PF00656"/>
    </source>
</evidence>
<evidence type="ECO:0000313" key="2">
    <source>
        <dbReference type="EMBL" id="MFC7615521.1"/>
    </source>
</evidence>
<dbReference type="Pfam" id="PF00656">
    <property type="entry name" value="Peptidase_C14"/>
    <property type="match status" value="1"/>
</dbReference>
<protein>
    <submittedName>
        <fullName evidence="2">Caspase family protein</fullName>
    </submittedName>
</protein>
<proteinExistence type="predicted"/>
<organism evidence="2 3">
    <name type="scientific">Actinokineospora soli</name>
    <dbReference type="NCBI Taxonomy" id="1048753"/>
    <lineage>
        <taxon>Bacteria</taxon>
        <taxon>Bacillati</taxon>
        <taxon>Actinomycetota</taxon>
        <taxon>Actinomycetes</taxon>
        <taxon>Pseudonocardiales</taxon>
        <taxon>Pseudonocardiaceae</taxon>
        <taxon>Actinokineospora</taxon>
    </lineage>
</organism>
<comment type="caution">
    <text evidence="2">The sequence shown here is derived from an EMBL/GenBank/DDBJ whole genome shotgun (WGS) entry which is preliminary data.</text>
</comment>
<dbReference type="SUPFAM" id="SSF52129">
    <property type="entry name" value="Caspase-like"/>
    <property type="match status" value="1"/>
</dbReference>
<keyword evidence="3" id="KW-1185">Reference proteome</keyword>
<reference evidence="3" key="1">
    <citation type="journal article" date="2019" name="Int. J. Syst. Evol. Microbiol.">
        <title>The Global Catalogue of Microorganisms (GCM) 10K type strain sequencing project: providing services to taxonomists for standard genome sequencing and annotation.</title>
        <authorList>
            <consortium name="The Broad Institute Genomics Platform"/>
            <consortium name="The Broad Institute Genome Sequencing Center for Infectious Disease"/>
            <person name="Wu L."/>
            <person name="Ma J."/>
        </authorList>
    </citation>
    <scope>NUCLEOTIDE SEQUENCE [LARGE SCALE GENOMIC DNA]</scope>
    <source>
        <strain evidence="3">JCM 17695</strain>
    </source>
</reference>
<feature type="domain" description="Peptidase C14 caspase" evidence="1">
    <location>
        <begin position="28"/>
        <end position="215"/>
    </location>
</feature>
<accession>A0ABW2TQ61</accession>
<evidence type="ECO:0000313" key="3">
    <source>
        <dbReference type="Proteomes" id="UP001596512"/>
    </source>
</evidence>
<dbReference type="InterPro" id="IPR029030">
    <property type="entry name" value="Caspase-like_dom_sf"/>
</dbReference>
<dbReference type="InterPro" id="IPR016024">
    <property type="entry name" value="ARM-type_fold"/>
</dbReference>